<feature type="compositionally biased region" description="Polar residues" evidence="1">
    <location>
        <begin position="539"/>
        <end position="557"/>
    </location>
</feature>
<feature type="compositionally biased region" description="Polar residues" evidence="1">
    <location>
        <begin position="124"/>
        <end position="152"/>
    </location>
</feature>
<evidence type="ECO:0000313" key="2">
    <source>
        <dbReference type="EMBL" id="MBB3206334.1"/>
    </source>
</evidence>
<feature type="region of interest" description="Disordered" evidence="1">
    <location>
        <begin position="595"/>
        <end position="676"/>
    </location>
</feature>
<reference evidence="2 3" key="1">
    <citation type="submission" date="2020-08" db="EMBL/GenBank/DDBJ databases">
        <title>Genomic Encyclopedia of Type Strains, Phase III (KMG-III): the genomes of soil and plant-associated and newly described type strains.</title>
        <authorList>
            <person name="Whitman W."/>
        </authorList>
    </citation>
    <scope>NUCLEOTIDE SEQUENCE [LARGE SCALE GENOMIC DNA]</scope>
    <source>
        <strain evidence="2 3">CECT 8075</strain>
    </source>
</reference>
<organism evidence="2 3">
    <name type="scientific">Aporhodopirellula rubra</name>
    <dbReference type="NCBI Taxonomy" id="980271"/>
    <lineage>
        <taxon>Bacteria</taxon>
        <taxon>Pseudomonadati</taxon>
        <taxon>Planctomycetota</taxon>
        <taxon>Planctomycetia</taxon>
        <taxon>Pirellulales</taxon>
        <taxon>Pirellulaceae</taxon>
        <taxon>Aporhodopirellula</taxon>
    </lineage>
</organism>
<feature type="compositionally biased region" description="Polar residues" evidence="1">
    <location>
        <begin position="612"/>
        <end position="626"/>
    </location>
</feature>
<name>A0A7W5H5D6_9BACT</name>
<feature type="compositionally biased region" description="Polar residues" evidence="1">
    <location>
        <begin position="638"/>
        <end position="653"/>
    </location>
</feature>
<feature type="region of interest" description="Disordered" evidence="1">
    <location>
        <begin position="529"/>
        <end position="561"/>
    </location>
</feature>
<dbReference type="Proteomes" id="UP000536179">
    <property type="component" value="Unassembled WGS sequence"/>
</dbReference>
<evidence type="ECO:0000313" key="3">
    <source>
        <dbReference type="Proteomes" id="UP000536179"/>
    </source>
</evidence>
<gene>
    <name evidence="2" type="ORF">FHS27_002143</name>
</gene>
<feature type="region of interest" description="Disordered" evidence="1">
    <location>
        <begin position="124"/>
        <end position="182"/>
    </location>
</feature>
<sequence length="676" mass="71324">MNHSPLSVVECRRAKRTLLSAALVGATSLVISGAEVSAQQTNPFVKQNLDRGFASVPAGMPHQANTPVAQARLQMPQVGANNAVALSGVTPTLNTPRETPATAAIGHARPVHVGPDWAAFTPQSFSADSVTPQPQPTLASSTPKTVLQTPTAAPTPRDISATPQVAMRPSRLPAADSGDYSSNLPVEVAPHLATTQASLASAAQQRSRFVAATRTPPTSGAAVYLASQTAQSQIDEAAKLFRQASLEYDCAAYASAETSAWDALEKAAQAIDLSAASNPRSAQNAFGDNTQESCLERLHQGRRAIIEAQDFVGPFAQENRQAISRLARAHQTPIVRETLPPMTARYSAEALARFGKTPAAANDSADLPTASEAVDRYLDFARTKFSVIAGQSLLAAQTMDLLAAIRLGRAQPTQLPGPTAICLRRAAVQGQSDNADLVAKLGHHLADIGLIDEARWALGHSLTLQHNPTNAARLASLNATATRANSMSSHGSSILAATRPRMPQQQPNRVPEITTVSPQQFAAISHSVIPGSPERPEMASQSLNQARPNQTQPTDNPTEVPFQNEMQYQNASATTSSPKAPSPRSFFRAMTASFKSPTARVEPPTALPPNVPNQLPSNQLAANSIAQPYGGTPAYGSNPASGGTTVANGNQAAPTEPEEREGRISSRLLPGIKKWW</sequence>
<protein>
    <recommendedName>
        <fullName evidence="4">Transmembrane protein</fullName>
    </recommendedName>
</protein>
<evidence type="ECO:0008006" key="4">
    <source>
        <dbReference type="Google" id="ProtNLM"/>
    </source>
</evidence>
<keyword evidence="3" id="KW-1185">Reference proteome</keyword>
<feature type="region of interest" description="Disordered" evidence="1">
    <location>
        <begin position="482"/>
        <end position="508"/>
    </location>
</feature>
<comment type="caution">
    <text evidence="2">The sequence shown here is derived from an EMBL/GenBank/DDBJ whole genome shotgun (WGS) entry which is preliminary data.</text>
</comment>
<proteinExistence type="predicted"/>
<evidence type="ECO:0000256" key="1">
    <source>
        <dbReference type="SAM" id="MobiDB-lite"/>
    </source>
</evidence>
<accession>A0A7W5H5D6</accession>
<dbReference type="EMBL" id="JACHXU010000006">
    <property type="protein sequence ID" value="MBB3206334.1"/>
    <property type="molecule type" value="Genomic_DNA"/>
</dbReference>
<dbReference type="AlphaFoldDB" id="A0A7W5H5D6"/>
<dbReference type="RefSeq" id="WP_246419390.1">
    <property type="nucleotide sequence ID" value="NZ_JACHXU010000006.1"/>
</dbReference>
<feature type="compositionally biased region" description="Polar residues" evidence="1">
    <location>
        <begin position="482"/>
        <end position="492"/>
    </location>
</feature>